<comment type="pathway">
    <text evidence="2 12">Amino-acid biosynthesis; L-lysine biosynthesis via DAP pathway; (S)-tetrahydrodipicolinate from L-aspartate: step 3/4.</text>
</comment>
<dbReference type="SUPFAM" id="SSF51569">
    <property type="entry name" value="Aldolase"/>
    <property type="match status" value="1"/>
</dbReference>
<evidence type="ECO:0000256" key="15">
    <source>
        <dbReference type="PIRSR" id="PIRSR001365-2"/>
    </source>
</evidence>
<evidence type="ECO:0000256" key="6">
    <source>
        <dbReference type="ARBA" id="ARBA00022605"/>
    </source>
</evidence>
<evidence type="ECO:0000256" key="5">
    <source>
        <dbReference type="ARBA" id="ARBA00022490"/>
    </source>
</evidence>
<keyword evidence="17" id="KW-1185">Reference proteome</keyword>
<evidence type="ECO:0000313" key="17">
    <source>
        <dbReference type="Proteomes" id="UP000595897"/>
    </source>
</evidence>
<dbReference type="InterPro" id="IPR013785">
    <property type="entry name" value="Aldolase_TIM"/>
</dbReference>
<dbReference type="HAMAP" id="MF_00418">
    <property type="entry name" value="DapA"/>
    <property type="match status" value="1"/>
</dbReference>
<feature type="site" description="Part of a proton relay during catalysis" evidence="12">
    <location>
        <position position="48"/>
    </location>
</feature>
<keyword evidence="7 12" id="KW-0220">Diaminopimelate biosynthesis</keyword>
<gene>
    <name evidence="12" type="primary">dapA</name>
    <name evidence="16" type="ORF">bsdtb5_10650</name>
</gene>
<sequence length="302" mass="32680">MKKVEIKGIIPAIITPMNEDESVNIDVLREQIERQIEGGVHGIFPFGTNGEGYILNENEKIEVLEATIDQVKGRVPVYAGTGCISTRDTIRMSKKAEELGADILSIITPSFAMASQKELYDHYVEVAKHVDTPIVLYNIPARTGNKLLPETVAKLAKDVDVIVGAKDSSGDWDNLLAYITQTRDLNKDFGVLSGNDSLILPSLKEGGAGGITGCCNVYPRVLSSIYDLFVAGKMEEAQAAQDSIVSLRAVFKHGNPNTIVKTAVSLLGYNVGKCRAPFNQVPEEGIEALKKVLAENTAKGMC</sequence>
<dbReference type="GO" id="GO:0019877">
    <property type="term" value="P:diaminopimelate biosynthetic process"/>
    <property type="evidence" value="ECO:0007669"/>
    <property type="project" value="UniProtKB-UniRule"/>
</dbReference>
<accession>A0A7R7EIF8</accession>
<comment type="caution">
    <text evidence="12">Lacks conserved residue(s) required for the propagation of feature annotation.</text>
</comment>
<dbReference type="PANTHER" id="PTHR12128">
    <property type="entry name" value="DIHYDRODIPICOLINATE SYNTHASE"/>
    <property type="match status" value="1"/>
</dbReference>
<dbReference type="GO" id="GO:0005737">
    <property type="term" value="C:cytoplasm"/>
    <property type="evidence" value="ECO:0007669"/>
    <property type="project" value="UniProtKB-SubCell"/>
</dbReference>
<dbReference type="GO" id="GO:0009089">
    <property type="term" value="P:lysine biosynthetic process via diaminopimelate"/>
    <property type="evidence" value="ECO:0007669"/>
    <property type="project" value="UniProtKB-UniRule"/>
</dbReference>
<comment type="catalytic activity">
    <reaction evidence="11 12">
        <text>L-aspartate 4-semialdehyde + pyruvate = (2S,4S)-4-hydroxy-2,3,4,5-tetrahydrodipicolinate + H2O + H(+)</text>
        <dbReference type="Rhea" id="RHEA:34171"/>
        <dbReference type="ChEBI" id="CHEBI:15361"/>
        <dbReference type="ChEBI" id="CHEBI:15377"/>
        <dbReference type="ChEBI" id="CHEBI:15378"/>
        <dbReference type="ChEBI" id="CHEBI:67139"/>
        <dbReference type="ChEBI" id="CHEBI:537519"/>
        <dbReference type="EC" id="4.3.3.7"/>
    </reaction>
</comment>
<feature type="active site" description="Proton donor/acceptor" evidence="12 14">
    <location>
        <position position="137"/>
    </location>
</feature>
<evidence type="ECO:0000256" key="8">
    <source>
        <dbReference type="ARBA" id="ARBA00023154"/>
    </source>
</evidence>
<keyword evidence="8 12" id="KW-0457">Lysine biosynthesis</keyword>
<evidence type="ECO:0000256" key="3">
    <source>
        <dbReference type="ARBA" id="ARBA00007592"/>
    </source>
</evidence>
<protein>
    <recommendedName>
        <fullName evidence="4 12">4-hydroxy-tetrahydrodipicolinate synthase</fullName>
        <shortName evidence="12">HTPA synthase</shortName>
        <ecNumber evidence="4 12">4.3.3.7</ecNumber>
    </recommendedName>
</protein>
<evidence type="ECO:0000256" key="1">
    <source>
        <dbReference type="ARBA" id="ARBA00003294"/>
    </source>
</evidence>
<dbReference type="UniPathway" id="UPA00034">
    <property type="reaction ID" value="UER00017"/>
</dbReference>
<dbReference type="Gene3D" id="3.20.20.70">
    <property type="entry name" value="Aldolase class I"/>
    <property type="match status" value="1"/>
</dbReference>
<dbReference type="KEGG" id="ahb:bsdtb5_10650"/>
<evidence type="ECO:0000256" key="14">
    <source>
        <dbReference type="PIRSR" id="PIRSR001365-1"/>
    </source>
</evidence>
<name>A0A7R7EIF8_9FIRM</name>
<dbReference type="RefSeq" id="WP_271715032.1">
    <property type="nucleotide sequence ID" value="NZ_AP024169.1"/>
</dbReference>
<dbReference type="SMART" id="SM01130">
    <property type="entry name" value="DHDPS"/>
    <property type="match status" value="1"/>
</dbReference>
<comment type="similarity">
    <text evidence="3 12 13">Belongs to the DapA family.</text>
</comment>
<dbReference type="PANTHER" id="PTHR12128:SF66">
    <property type="entry name" value="4-HYDROXY-2-OXOGLUTARATE ALDOLASE, MITOCHONDRIAL"/>
    <property type="match status" value="1"/>
</dbReference>
<keyword evidence="6 12" id="KW-0028">Amino-acid biosynthesis</keyword>
<dbReference type="Proteomes" id="UP000595897">
    <property type="component" value="Chromosome"/>
</dbReference>
<dbReference type="GO" id="GO:0008840">
    <property type="term" value="F:4-hydroxy-tetrahydrodipicolinate synthase activity"/>
    <property type="evidence" value="ECO:0007669"/>
    <property type="project" value="UniProtKB-UniRule"/>
</dbReference>
<comment type="function">
    <text evidence="1 12">Catalyzes the condensation of (S)-aspartate-beta-semialdehyde [(S)-ASA] and pyruvate to 4-hydroxy-tetrahydrodipicolinate (HTPA).</text>
</comment>
<dbReference type="PRINTS" id="PR00146">
    <property type="entry name" value="DHPICSNTHASE"/>
</dbReference>
<dbReference type="AlphaFoldDB" id="A0A7R7EIF8"/>
<dbReference type="EMBL" id="AP024169">
    <property type="protein sequence ID" value="BCN29770.1"/>
    <property type="molecule type" value="Genomic_DNA"/>
</dbReference>
<evidence type="ECO:0000256" key="13">
    <source>
        <dbReference type="PIRNR" id="PIRNR001365"/>
    </source>
</evidence>
<keyword evidence="5 12" id="KW-0963">Cytoplasm</keyword>
<dbReference type="InterPro" id="IPR005263">
    <property type="entry name" value="DapA"/>
</dbReference>
<evidence type="ECO:0000256" key="10">
    <source>
        <dbReference type="ARBA" id="ARBA00023270"/>
    </source>
</evidence>
<keyword evidence="10 12" id="KW-0704">Schiff base</keyword>
<reference evidence="16 17" key="1">
    <citation type="submission" date="2020-11" db="EMBL/GenBank/DDBJ databases">
        <title>Draft genome sequencing of a Lachnospiraceae strain isolated from anoxic soil subjected to BSD treatment.</title>
        <authorList>
            <person name="Uek A."/>
            <person name="Tonouchi A."/>
        </authorList>
    </citation>
    <scope>NUCLEOTIDE SEQUENCE [LARGE SCALE GENOMIC DNA]</scope>
    <source>
        <strain evidence="16 17">TB5</strain>
    </source>
</reference>
<dbReference type="CDD" id="cd00408">
    <property type="entry name" value="DHDPS-like"/>
    <property type="match status" value="1"/>
</dbReference>
<organism evidence="16 17">
    <name type="scientific">Anaeromicropila herbilytica</name>
    <dbReference type="NCBI Taxonomy" id="2785025"/>
    <lineage>
        <taxon>Bacteria</taxon>
        <taxon>Bacillati</taxon>
        <taxon>Bacillota</taxon>
        <taxon>Clostridia</taxon>
        <taxon>Lachnospirales</taxon>
        <taxon>Lachnospiraceae</taxon>
        <taxon>Anaeromicropila</taxon>
    </lineage>
</organism>
<comment type="subunit">
    <text evidence="12">Homotetramer; dimer of dimers.</text>
</comment>
<evidence type="ECO:0000256" key="12">
    <source>
        <dbReference type="HAMAP-Rule" id="MF_00418"/>
    </source>
</evidence>
<dbReference type="InterPro" id="IPR002220">
    <property type="entry name" value="DapA-like"/>
</dbReference>
<comment type="subcellular location">
    <subcellularLocation>
        <location evidence="12">Cytoplasm</location>
    </subcellularLocation>
</comment>
<evidence type="ECO:0000256" key="4">
    <source>
        <dbReference type="ARBA" id="ARBA00012086"/>
    </source>
</evidence>
<dbReference type="EC" id="4.3.3.7" evidence="4 12"/>
<evidence type="ECO:0000313" key="16">
    <source>
        <dbReference type="EMBL" id="BCN29770.1"/>
    </source>
</evidence>
<dbReference type="NCBIfam" id="TIGR00674">
    <property type="entry name" value="dapA"/>
    <property type="match status" value="1"/>
</dbReference>
<comment type="caution">
    <text evidence="12">Was originally thought to be a dihydrodipicolinate synthase (DHDPS), catalyzing the condensation of (S)-aspartate-beta-semialdehyde [(S)-ASA] and pyruvate to dihydrodipicolinate (DHDP). However, it was shown in E.coli that the product of the enzymatic reaction is not dihydrodipicolinate but in fact (4S)-4-hydroxy-2,3,4,5-tetrahydro-(2S)-dipicolinic acid (HTPA), and that the consecutive dehydration reaction leading to DHDP is not spontaneous but catalyzed by DapB.</text>
</comment>
<evidence type="ECO:0000256" key="7">
    <source>
        <dbReference type="ARBA" id="ARBA00022915"/>
    </source>
</evidence>
<evidence type="ECO:0000256" key="11">
    <source>
        <dbReference type="ARBA" id="ARBA00047836"/>
    </source>
</evidence>
<keyword evidence="9 12" id="KW-0456">Lyase</keyword>
<evidence type="ECO:0000256" key="2">
    <source>
        <dbReference type="ARBA" id="ARBA00005120"/>
    </source>
</evidence>
<dbReference type="PIRSF" id="PIRSF001365">
    <property type="entry name" value="DHDPS"/>
    <property type="match status" value="1"/>
</dbReference>
<feature type="binding site" evidence="12 15">
    <location>
        <position position="211"/>
    </location>
    <ligand>
        <name>pyruvate</name>
        <dbReference type="ChEBI" id="CHEBI:15361"/>
    </ligand>
</feature>
<feature type="active site" description="Schiff-base intermediate with substrate" evidence="12 14">
    <location>
        <position position="166"/>
    </location>
</feature>
<dbReference type="Pfam" id="PF00701">
    <property type="entry name" value="DHDPS"/>
    <property type="match status" value="1"/>
</dbReference>
<proteinExistence type="inferred from homology"/>
<evidence type="ECO:0000256" key="9">
    <source>
        <dbReference type="ARBA" id="ARBA00023239"/>
    </source>
</evidence>